<dbReference type="EMBL" id="LAZR01061513">
    <property type="protein sequence ID" value="KKK63435.1"/>
    <property type="molecule type" value="Genomic_DNA"/>
</dbReference>
<name>A0A0F8XQK4_9ZZZZ</name>
<comment type="caution">
    <text evidence="1">The sequence shown here is derived from an EMBL/GenBank/DDBJ whole genome shotgun (WGS) entry which is preliminary data.</text>
</comment>
<feature type="non-terminal residue" evidence="1">
    <location>
        <position position="1"/>
    </location>
</feature>
<gene>
    <name evidence="1" type="ORF">LCGC14_2994300</name>
</gene>
<protein>
    <recommendedName>
        <fullName evidence="2">SF3 helicase domain-containing protein</fullName>
    </recommendedName>
</protein>
<evidence type="ECO:0008006" key="2">
    <source>
        <dbReference type="Google" id="ProtNLM"/>
    </source>
</evidence>
<proteinExistence type="predicted"/>
<dbReference type="AlphaFoldDB" id="A0A0F8XQK4"/>
<organism evidence="1">
    <name type="scientific">marine sediment metagenome</name>
    <dbReference type="NCBI Taxonomy" id="412755"/>
    <lineage>
        <taxon>unclassified sequences</taxon>
        <taxon>metagenomes</taxon>
        <taxon>ecological metagenomes</taxon>
    </lineage>
</organism>
<feature type="non-terminal residue" evidence="1">
    <location>
        <position position="366"/>
    </location>
</feature>
<accession>A0A0F8XQK4</accession>
<reference evidence="1" key="1">
    <citation type="journal article" date="2015" name="Nature">
        <title>Complex archaea that bridge the gap between prokaryotes and eukaryotes.</title>
        <authorList>
            <person name="Spang A."/>
            <person name="Saw J.H."/>
            <person name="Jorgensen S.L."/>
            <person name="Zaremba-Niedzwiedzka K."/>
            <person name="Martijn J."/>
            <person name="Lind A.E."/>
            <person name="van Eijk R."/>
            <person name="Schleper C."/>
            <person name="Guy L."/>
            <person name="Ettema T.J."/>
        </authorList>
    </citation>
    <scope>NUCLEOTIDE SEQUENCE</scope>
</reference>
<sequence length="366" mass="41871">WPRRSQYFSVFSKRAITWSSPTSFTGEPIVEEVTPCRVMTLDPLTNSVAYQVSDSEFALVNAKGMEIVSNGSKGILFEQDQVEPLDVPLLQKEFAKQQKKRMESWWSEVLDTVNMPNEGSKKLAALLYYISPWLNHWRGIQLPVEILCGEAGSGKSSLYELRLHILTGRVHLRNVSGDIRDWHASITSSGGLHVTDNVQFTNRDMRQRVSDEICRIVTEPNPHIEMRKLYTSATQLRVPVTTTFAFTAIQQPFHNSDLIQRAAVFELSALDQSIDSDWVDHQLSNHQGRETWVAHHLAFIHKFFKTALEGAWNEPMVEKHRLAHYERCLIIAAKIFGEDPDWVPETLTEQTRHTMSESDWALDGLK</sequence>
<evidence type="ECO:0000313" key="1">
    <source>
        <dbReference type="EMBL" id="KKK63435.1"/>
    </source>
</evidence>